<dbReference type="Gene3D" id="2.60.40.1190">
    <property type="match status" value="1"/>
</dbReference>
<dbReference type="InterPro" id="IPR010502">
    <property type="entry name" value="Carb-bd_dom_fam9"/>
</dbReference>
<accession>A0A6J4UTS6</accession>
<name>A0A6J4UTS6_9BACT</name>
<dbReference type="EMBL" id="CADCWE010000227">
    <property type="protein sequence ID" value="CAA9557940.1"/>
    <property type="molecule type" value="Genomic_DNA"/>
</dbReference>
<organism evidence="2">
    <name type="scientific">uncultured Thermomicrobiales bacterium</name>
    <dbReference type="NCBI Taxonomy" id="1645740"/>
    <lineage>
        <taxon>Bacteria</taxon>
        <taxon>Pseudomonadati</taxon>
        <taxon>Thermomicrobiota</taxon>
        <taxon>Thermomicrobia</taxon>
        <taxon>Thermomicrobiales</taxon>
        <taxon>environmental samples</taxon>
    </lineage>
</organism>
<evidence type="ECO:0000313" key="2">
    <source>
        <dbReference type="EMBL" id="CAA9557940.1"/>
    </source>
</evidence>
<feature type="domain" description="Carbohydrate-binding" evidence="1">
    <location>
        <begin position="214"/>
        <end position="396"/>
    </location>
</feature>
<gene>
    <name evidence="2" type="ORF">AVDCRST_MAG73-3377</name>
</gene>
<protein>
    <submittedName>
        <fullName evidence="2">CBM9</fullName>
    </submittedName>
</protein>
<proteinExistence type="predicted"/>
<sequence length="397" mass="43336">TTEIYTAAAFGPPQEIPHLFPVLIGRRRAKRTTFAALFEHRAGGRAVVETFQADGEGRYVVLLRIGGRIACDYSDHDASATIRQFDANGLSVAESRFEGSEGVATRAASEPPIALDAWFPNLSGPRLRARVAKADNARQDVEIVAGTQIRSVQVEREAVVDLPVDWGMLDPPLAVRVACGEAVAERALAPALAFLGRAYALGETDQVRRGERHWRGRDDLSARFRVDREGGLLRIRVGVTDDAVVCSGPVEHHYDYDSVQIYFDPRGDAAQADTSLTGIFGLVLIPNSADGEPARVFPIGPGRATKGSPAEASPSLEGVRLRSEIRDDGYDLHLELPLARLGRIPEPGDKVGFDLIVNDNDGSFRRAQQLVWTGAHGSRIWLRQDYHSPQRFGALVF</sequence>
<reference evidence="2" key="1">
    <citation type="submission" date="2020-02" db="EMBL/GenBank/DDBJ databases">
        <authorList>
            <person name="Meier V. D."/>
        </authorList>
    </citation>
    <scope>NUCLEOTIDE SEQUENCE</scope>
    <source>
        <strain evidence="2">AVDCRST_MAG73</strain>
    </source>
</reference>
<dbReference type="AlphaFoldDB" id="A0A6J4UTS6"/>
<feature type="non-terminal residue" evidence="2">
    <location>
        <position position="1"/>
    </location>
</feature>
<dbReference type="GO" id="GO:0004553">
    <property type="term" value="F:hydrolase activity, hydrolyzing O-glycosyl compounds"/>
    <property type="evidence" value="ECO:0007669"/>
    <property type="project" value="InterPro"/>
</dbReference>
<dbReference type="GO" id="GO:0016052">
    <property type="term" value="P:carbohydrate catabolic process"/>
    <property type="evidence" value="ECO:0007669"/>
    <property type="project" value="InterPro"/>
</dbReference>
<dbReference type="GO" id="GO:0030246">
    <property type="term" value="F:carbohydrate binding"/>
    <property type="evidence" value="ECO:0007669"/>
    <property type="project" value="InterPro"/>
</dbReference>
<dbReference type="SUPFAM" id="SSF49344">
    <property type="entry name" value="CBD9-like"/>
    <property type="match status" value="1"/>
</dbReference>
<evidence type="ECO:0000259" key="1">
    <source>
        <dbReference type="Pfam" id="PF06452"/>
    </source>
</evidence>
<dbReference type="Pfam" id="PF06452">
    <property type="entry name" value="CBM9_1"/>
    <property type="match status" value="1"/>
</dbReference>